<accession>A0A226EQ69</accession>
<keyword evidence="5" id="KW-1185">Reference proteome</keyword>
<dbReference type="Pfam" id="PF00078">
    <property type="entry name" value="RVT_1"/>
    <property type="match status" value="1"/>
</dbReference>
<feature type="compositionally biased region" description="Polar residues" evidence="2">
    <location>
        <begin position="1348"/>
        <end position="1363"/>
    </location>
</feature>
<feature type="compositionally biased region" description="Polar residues" evidence="2">
    <location>
        <begin position="1379"/>
        <end position="1398"/>
    </location>
</feature>
<reference evidence="4 5" key="1">
    <citation type="submission" date="2015-12" db="EMBL/GenBank/DDBJ databases">
        <title>The genome of Folsomia candida.</title>
        <authorList>
            <person name="Faddeeva A."/>
            <person name="Derks M.F."/>
            <person name="Anvar Y."/>
            <person name="Smit S."/>
            <person name="Van Straalen N."/>
            <person name="Roelofs D."/>
        </authorList>
    </citation>
    <scope>NUCLEOTIDE SEQUENCE [LARGE SCALE GENOMIC DNA]</scope>
    <source>
        <strain evidence="4 5">VU population</strain>
        <tissue evidence="4">Whole body</tissue>
    </source>
</reference>
<gene>
    <name evidence="4" type="ORF">Fcan01_04726</name>
</gene>
<dbReference type="Gene3D" id="3.60.10.10">
    <property type="entry name" value="Endonuclease/exonuclease/phosphatase"/>
    <property type="match status" value="1"/>
</dbReference>
<keyword evidence="4" id="KW-0808">Transferase</keyword>
<dbReference type="InterPro" id="IPR005135">
    <property type="entry name" value="Endo/exonuclease/phosphatase"/>
</dbReference>
<proteinExistence type="predicted"/>
<dbReference type="InterPro" id="IPR036691">
    <property type="entry name" value="Endo/exonu/phosph_ase_sf"/>
</dbReference>
<evidence type="ECO:0000313" key="4">
    <source>
        <dbReference type="EMBL" id="OXA58961.1"/>
    </source>
</evidence>
<feature type="region of interest" description="Disordered" evidence="2">
    <location>
        <begin position="1"/>
        <end position="37"/>
    </location>
</feature>
<evidence type="ECO:0000256" key="1">
    <source>
        <dbReference type="SAM" id="Coils"/>
    </source>
</evidence>
<sequence>MPSPRGSKSKAKPTPKRTRDDVVIEDQDMSDAESTSSNYTKLEIQELINSAINQTMLTFVKKIEEAIAPLTIITTKLQDLESKMHTLEAQVAKLESNSPSTPVPDRHEATKETMATLTATLLEMTTAMGITSFDFDEAFRVGKATAGKGPRSVIVKLLRSRDQGTLFAQKKQLYASKTGKFAQVYINEDMTKEERKTAGELRAKLRELKVTDPTTMGTIRKDILTTRKAGVVDKKYNLSAHDLSAFTNSAIVCLSETWHTQNPVVASLFPQLLLIEQKAIKPPVGRPKGGLILLLNLKFFTLISTLLTTDSAIIIEAKCSHTGALYVIGSFYFPPTREGELTLMDHLITLEEILEKHPNHHHILGGDFNARISSLGSLINLHSPCPQLRKSQDQISTPRGETVINFMTDNDLVCVNGRFEGDLSGEFTFVSKQGKSVIDLVFCSPTIAAVTHSCGTLSVPISHHHPYKLTWQGSSHQYQLPIPHIIKFSRKSGKYQAFQETLHTHCTALLASRSIAYPTLVNTITDVALSTGLARFYDSLSHIPHKPWYDKECHVSNRSVKICLHNAKRNNWDIHHTAAYVTSKHSYKALLRDKKRKQASRLKQQLNNALRQQDFWQAIKPFRSTPFVPNLITNEKWIEFYDTLMPPPPTHKESFIGVTHPDLDIPITMQELQRALSSLPVGKAPGTDGIPNELLKVLPTDALLVLLECDKLNPNNYRPIALLNSLLKLFTHIICHRLTKWANECHILPESQCGFRAGRGCDDQIFTLTSAITIGTRGKRASVFGLFIDFARAFPSIPHDKLWNKLHTIGVSGKIIRLLQSLYSNASTKIRLQDAYSSPIAITTGLLQGEILSPLLFSLYTCDIEEILSNLDVSGVKISPSLTIHLLMYADDTIVLSSTCDGLRMKIRALQKYFAQLSLNVHLAKTKVIVFRRNGGRLPKGTTFTYNGEPIEIVNQYTYLGVPFSSSGVFCKAAKHFKQKGLTALGATWSILTRSRLEAMQKKFNLFSALVTSTALYGAHLWGLRYLEEIEKTQYQFHRRLLSLPHGTPSYAMRLELNRPPLSIRVAHQTLRYLRKVMQHEEDRYTSQCLSTLQILVAEEPDDDMNWLNQIKSWIGPFAGDYDWSQNHLADLTSLIHHSTKAMTQAALEADITRTSLSQRFSYYSRLLADPPSQAPYVNLPIPLPALRIIAQCRLGQGRYSTPFGMIKLNYDEELSLVCLLGLLPPTRGRPTGAQPDAQAWSAAEIVDTAGDVMEGIGTFLHQIRTLWSDKANTTLRLPKYGDDHLWMEYLQMDVVDAFLSNKTFTLTEQKLKDDNLLLNLYAGSPLYPIPHPDFPHPSCGLPHQPIAATTTPQAPNSEQLQAQIRRLKRPRHEDDQPETSTLCQPPQLNMSFSTTAQVLGPRPFRVAPPDPPRPFSISSPNPFRC</sequence>
<feature type="region of interest" description="Disordered" evidence="2">
    <location>
        <begin position="1336"/>
        <end position="1426"/>
    </location>
</feature>
<dbReference type="Pfam" id="PF14529">
    <property type="entry name" value="Exo_endo_phos_2"/>
    <property type="match status" value="1"/>
</dbReference>
<keyword evidence="1" id="KW-0175">Coiled coil</keyword>
<organism evidence="4 5">
    <name type="scientific">Folsomia candida</name>
    <name type="common">Springtail</name>
    <dbReference type="NCBI Taxonomy" id="158441"/>
    <lineage>
        <taxon>Eukaryota</taxon>
        <taxon>Metazoa</taxon>
        <taxon>Ecdysozoa</taxon>
        <taxon>Arthropoda</taxon>
        <taxon>Hexapoda</taxon>
        <taxon>Collembola</taxon>
        <taxon>Entomobryomorpha</taxon>
        <taxon>Isotomoidea</taxon>
        <taxon>Isotomidae</taxon>
        <taxon>Proisotominae</taxon>
        <taxon>Folsomia</taxon>
    </lineage>
</organism>
<dbReference type="SUPFAM" id="SSF56219">
    <property type="entry name" value="DNase I-like"/>
    <property type="match status" value="1"/>
</dbReference>
<name>A0A226EQ69_FOLCA</name>
<evidence type="ECO:0000256" key="2">
    <source>
        <dbReference type="SAM" id="MobiDB-lite"/>
    </source>
</evidence>
<keyword evidence="4" id="KW-0548">Nucleotidyltransferase</keyword>
<dbReference type="STRING" id="158441.A0A226EQ69"/>
<comment type="caution">
    <text evidence="4">The sequence shown here is derived from an EMBL/GenBank/DDBJ whole genome shotgun (WGS) entry which is preliminary data.</text>
</comment>
<dbReference type="PANTHER" id="PTHR47027:SF20">
    <property type="entry name" value="REVERSE TRANSCRIPTASE-LIKE PROTEIN WITH RNA-DIRECTED DNA POLYMERASE DOMAIN"/>
    <property type="match status" value="1"/>
</dbReference>
<dbReference type="InterPro" id="IPR000477">
    <property type="entry name" value="RT_dom"/>
</dbReference>
<evidence type="ECO:0000313" key="5">
    <source>
        <dbReference type="Proteomes" id="UP000198287"/>
    </source>
</evidence>
<feature type="compositionally biased region" description="Basic residues" evidence="2">
    <location>
        <begin position="7"/>
        <end position="16"/>
    </location>
</feature>
<dbReference type="GO" id="GO:0003964">
    <property type="term" value="F:RNA-directed DNA polymerase activity"/>
    <property type="evidence" value="ECO:0007669"/>
    <property type="project" value="UniProtKB-KW"/>
</dbReference>
<dbReference type="PROSITE" id="PS50878">
    <property type="entry name" value="RT_POL"/>
    <property type="match status" value="1"/>
</dbReference>
<dbReference type="SUPFAM" id="SSF56672">
    <property type="entry name" value="DNA/RNA polymerases"/>
    <property type="match status" value="1"/>
</dbReference>
<dbReference type="CDD" id="cd01650">
    <property type="entry name" value="RT_nLTR_like"/>
    <property type="match status" value="1"/>
</dbReference>
<keyword evidence="4" id="KW-0695">RNA-directed DNA polymerase</keyword>
<dbReference type="PANTHER" id="PTHR47027">
    <property type="entry name" value="REVERSE TRANSCRIPTASE DOMAIN-CONTAINING PROTEIN"/>
    <property type="match status" value="1"/>
</dbReference>
<dbReference type="Proteomes" id="UP000198287">
    <property type="component" value="Unassembled WGS sequence"/>
</dbReference>
<protein>
    <submittedName>
        <fullName evidence="4">RNA-directed DNA polymerase from mobile element jockey</fullName>
    </submittedName>
</protein>
<dbReference type="OrthoDB" id="6628575at2759"/>
<dbReference type="InterPro" id="IPR043502">
    <property type="entry name" value="DNA/RNA_pol_sf"/>
</dbReference>
<feature type="domain" description="Reverse transcriptase" evidence="3">
    <location>
        <begin position="688"/>
        <end position="951"/>
    </location>
</feature>
<feature type="compositionally biased region" description="Polar residues" evidence="2">
    <location>
        <begin position="1417"/>
        <end position="1426"/>
    </location>
</feature>
<dbReference type="EMBL" id="LNIX01000002">
    <property type="protein sequence ID" value="OXA58961.1"/>
    <property type="molecule type" value="Genomic_DNA"/>
</dbReference>
<feature type="coiled-coil region" evidence="1">
    <location>
        <begin position="70"/>
        <end position="97"/>
    </location>
</feature>
<evidence type="ECO:0000259" key="3">
    <source>
        <dbReference type="PROSITE" id="PS50878"/>
    </source>
</evidence>